<organism evidence="1 2">
    <name type="scientific">Globisporangium ultimum (strain ATCC 200006 / CBS 805.95 / DAOM BR144)</name>
    <name type="common">Pythium ultimum</name>
    <dbReference type="NCBI Taxonomy" id="431595"/>
    <lineage>
        <taxon>Eukaryota</taxon>
        <taxon>Sar</taxon>
        <taxon>Stramenopiles</taxon>
        <taxon>Oomycota</taxon>
        <taxon>Peronosporomycetes</taxon>
        <taxon>Pythiales</taxon>
        <taxon>Pythiaceae</taxon>
        <taxon>Globisporangium</taxon>
    </lineage>
</organism>
<evidence type="ECO:0000313" key="2">
    <source>
        <dbReference type="Proteomes" id="UP000019132"/>
    </source>
</evidence>
<reference evidence="1" key="3">
    <citation type="submission" date="2015-02" db="UniProtKB">
        <authorList>
            <consortium name="EnsemblProtists"/>
        </authorList>
    </citation>
    <scope>IDENTIFICATION</scope>
    <source>
        <strain evidence="1">DAOM BR144</strain>
    </source>
</reference>
<dbReference type="Proteomes" id="UP000019132">
    <property type="component" value="Unassembled WGS sequence"/>
</dbReference>
<evidence type="ECO:0000313" key="1">
    <source>
        <dbReference type="EnsemblProtists" id="PYU1_T009457"/>
    </source>
</evidence>
<dbReference type="VEuPathDB" id="FungiDB:PYU1_G009439"/>
<keyword evidence="2" id="KW-1185">Reference proteome</keyword>
<dbReference type="Gene3D" id="3.40.50.720">
    <property type="entry name" value="NAD(P)-binding Rossmann-like Domain"/>
    <property type="match status" value="1"/>
</dbReference>
<dbReference type="InParanoid" id="K3WWV9"/>
<dbReference type="AlphaFoldDB" id="K3WWV9"/>
<accession>K3WWV9</accession>
<reference evidence="2" key="1">
    <citation type="journal article" date="2010" name="Genome Biol.">
        <title>Genome sequence of the necrotrophic plant pathogen Pythium ultimum reveals original pathogenicity mechanisms and effector repertoire.</title>
        <authorList>
            <person name="Levesque C.A."/>
            <person name="Brouwer H."/>
            <person name="Cano L."/>
            <person name="Hamilton J.P."/>
            <person name="Holt C."/>
            <person name="Huitema E."/>
            <person name="Raffaele S."/>
            <person name="Robideau G.P."/>
            <person name="Thines M."/>
            <person name="Win J."/>
            <person name="Zerillo M.M."/>
            <person name="Beakes G.W."/>
            <person name="Boore J.L."/>
            <person name="Busam D."/>
            <person name="Dumas B."/>
            <person name="Ferriera S."/>
            <person name="Fuerstenberg S.I."/>
            <person name="Gachon C.M."/>
            <person name="Gaulin E."/>
            <person name="Govers F."/>
            <person name="Grenville-Briggs L."/>
            <person name="Horner N."/>
            <person name="Hostetler J."/>
            <person name="Jiang R.H."/>
            <person name="Johnson J."/>
            <person name="Krajaejun T."/>
            <person name="Lin H."/>
            <person name="Meijer H.J."/>
            <person name="Moore B."/>
            <person name="Morris P."/>
            <person name="Phuntmart V."/>
            <person name="Puiu D."/>
            <person name="Shetty J."/>
            <person name="Stajich J.E."/>
            <person name="Tripathy S."/>
            <person name="Wawra S."/>
            <person name="van West P."/>
            <person name="Whitty B.R."/>
            <person name="Coutinho P.M."/>
            <person name="Henrissat B."/>
            <person name="Martin F."/>
            <person name="Thomas P.D."/>
            <person name="Tyler B.M."/>
            <person name="De Vries R.P."/>
            <person name="Kamoun S."/>
            <person name="Yandell M."/>
            <person name="Tisserat N."/>
            <person name="Buell C.R."/>
        </authorList>
    </citation>
    <scope>NUCLEOTIDE SEQUENCE</scope>
    <source>
        <strain evidence="2">DAOM:BR144</strain>
    </source>
</reference>
<proteinExistence type="predicted"/>
<dbReference type="EnsemblProtists" id="PYU1_T009457">
    <property type="protein sequence ID" value="PYU1_T009457"/>
    <property type="gene ID" value="PYU1_G009439"/>
</dbReference>
<protein>
    <submittedName>
        <fullName evidence="1">Uncharacterized protein</fullName>
    </submittedName>
</protein>
<dbReference type="HOGENOM" id="CLU_1598910_0_0_1"/>
<sequence>HLTGERLPLVLLGDTCLRVPVISFKAGLTDAVQNRFLAAESPASELLRAGKLQLVEIPVPISSSVSKDSNQSQEFDGQPLETLWDLTPEQEKVLEDAQIVLADAQYCAPILLNRGSEAAEKQHLLKKVQWVQSTYAGVDAYQKFIDGKAEKKWIITLERKFIKAKKY</sequence>
<reference evidence="2" key="2">
    <citation type="submission" date="2010-04" db="EMBL/GenBank/DDBJ databases">
        <authorList>
            <person name="Buell R."/>
            <person name="Hamilton J."/>
            <person name="Hostetler J."/>
        </authorList>
    </citation>
    <scope>NUCLEOTIDE SEQUENCE [LARGE SCALE GENOMIC DNA]</scope>
    <source>
        <strain evidence="2">DAOM:BR144</strain>
    </source>
</reference>
<dbReference type="EMBL" id="GL376622">
    <property type="status" value="NOT_ANNOTATED_CDS"/>
    <property type="molecule type" value="Genomic_DNA"/>
</dbReference>
<name>K3WWV9_GLOUD</name>